<evidence type="ECO:0000259" key="14">
    <source>
        <dbReference type="PROSITE" id="PS50885"/>
    </source>
</evidence>
<gene>
    <name evidence="15" type="ORF">HU668_00365</name>
</gene>
<evidence type="ECO:0000313" key="16">
    <source>
        <dbReference type="Proteomes" id="UP000566985"/>
    </source>
</evidence>
<dbReference type="InterPro" id="IPR003122">
    <property type="entry name" value="Tar_rcpt_lig-bd"/>
</dbReference>
<evidence type="ECO:0000256" key="4">
    <source>
        <dbReference type="ARBA" id="ARBA00022500"/>
    </source>
</evidence>
<feature type="domain" description="Methyl-accepting transducer" evidence="13">
    <location>
        <begin position="285"/>
        <end position="514"/>
    </location>
</feature>
<keyword evidence="8 12" id="KW-0472">Membrane</keyword>
<evidence type="ECO:0000313" key="15">
    <source>
        <dbReference type="EMBL" id="NUY94907.1"/>
    </source>
</evidence>
<keyword evidence="2" id="KW-1003">Cell membrane</keyword>
<dbReference type="GO" id="GO:0005886">
    <property type="term" value="C:plasma membrane"/>
    <property type="evidence" value="ECO:0007669"/>
    <property type="project" value="UniProtKB-SubCell"/>
</dbReference>
<dbReference type="InterPro" id="IPR004090">
    <property type="entry name" value="Chemotax_Me-accpt_rcpt"/>
</dbReference>
<keyword evidence="5" id="KW-0997">Cell inner membrane</keyword>
<evidence type="ECO:0000256" key="3">
    <source>
        <dbReference type="ARBA" id="ARBA00022481"/>
    </source>
</evidence>
<keyword evidence="6 12" id="KW-0812">Transmembrane</keyword>
<dbReference type="InterPro" id="IPR003660">
    <property type="entry name" value="HAMP_dom"/>
</dbReference>
<evidence type="ECO:0000256" key="11">
    <source>
        <dbReference type="PROSITE-ProRule" id="PRU00284"/>
    </source>
</evidence>
<sequence length="534" mass="58172">MSLLTLLPLRGRNRRFSLTLPGWLSSLRGHFILFVVLFCLLQSAGIVLLTAQVSQAQRSLAQTHDLRERLALLDRARIELLTASDNSHRAGIYLMQDQQSGSVDSWKSLAESANASLSEAERLFSRYQAAPDSALQQSFILLSQGLTEQLKGLAASSTDAFFMVPMQAYQQQFNDAWFGEISQANRQLAAVNRSSLASLTGTRNVSLLVTGLLSGLLVAGGVLLLRGVITPLQQASRQLQAIATGDLLASAAPLRRQSRETLQLFNAMDEMRQGLRHIIHEIDVVAVSVTAAAGEMQHANQQARKQHQAQNASFSHLSQRLHRVSEEVENSTRFSLQATDQAQSADRLMQQCAGQVDQMESQMRHIVQASGDIAGIVDLLDSLSLQTRLLALNAAIESAHAGIYGRSFSVVAKEIGLLSTKSGHSTRQIDQLIQHTRHHVDSGFSKVKSLETLFGQIGQAVSAVVTRLNELQHNASAQSARVSHIAAEVEALNQQLQASEGLSVQQSNAADALHQQASRLAQTVQQFRHGGEAR</sequence>
<protein>
    <submittedName>
        <fullName evidence="15">Tar ligand binding domain-containing protein</fullName>
    </submittedName>
</protein>
<keyword evidence="9 11" id="KW-0807">Transducer</keyword>
<evidence type="ECO:0000256" key="10">
    <source>
        <dbReference type="ARBA" id="ARBA00029447"/>
    </source>
</evidence>
<evidence type="ECO:0000256" key="6">
    <source>
        <dbReference type="ARBA" id="ARBA00022692"/>
    </source>
</evidence>
<dbReference type="GeneID" id="57343565"/>
<dbReference type="Gene3D" id="1.10.287.950">
    <property type="entry name" value="Methyl-accepting chemotaxis protein"/>
    <property type="match status" value="1"/>
</dbReference>
<dbReference type="CDD" id="cd19407">
    <property type="entry name" value="Tar_Tsr_sensor"/>
    <property type="match status" value="1"/>
</dbReference>
<evidence type="ECO:0000256" key="8">
    <source>
        <dbReference type="ARBA" id="ARBA00023136"/>
    </source>
</evidence>
<dbReference type="Gene3D" id="1.20.120.30">
    <property type="entry name" value="Aspartate receptor, ligand-binding domain"/>
    <property type="match status" value="1"/>
</dbReference>
<dbReference type="Pfam" id="PF02203">
    <property type="entry name" value="TarH"/>
    <property type="match status" value="1"/>
</dbReference>
<reference evidence="15 16" key="1">
    <citation type="submission" date="2020-05" db="EMBL/GenBank/DDBJ databases">
        <title>Whole Genome Sequences of Enterobacteriales Associated with the International Space Station.</title>
        <authorList>
            <person name="Bharadwaj A."/>
            <person name="Daudu R."/>
            <person name="Singh N."/>
            <person name="Wood J."/>
            <person name="Debieu M."/>
            <person name="Mason C."/>
            <person name="Wang C."/>
            <person name="Venkateswaran K."/>
        </authorList>
    </citation>
    <scope>NUCLEOTIDE SEQUENCE [LARGE SCALE GENOMIC DNA]</scope>
    <source>
        <strain evidence="15 16">IF5SW-B1</strain>
    </source>
</reference>
<dbReference type="Pfam" id="PF00015">
    <property type="entry name" value="MCPsignal"/>
    <property type="match status" value="1"/>
</dbReference>
<dbReference type="SMART" id="SM00304">
    <property type="entry name" value="HAMP"/>
    <property type="match status" value="1"/>
</dbReference>
<accession>A0A7Y6TQB4</accession>
<comment type="similarity">
    <text evidence="10">Belongs to the methyl-accepting chemotaxis (MCP) protein family.</text>
</comment>
<keyword evidence="7 12" id="KW-1133">Transmembrane helix</keyword>
<dbReference type="PROSITE" id="PS50885">
    <property type="entry name" value="HAMP"/>
    <property type="match status" value="1"/>
</dbReference>
<keyword evidence="3" id="KW-0488">Methylation</keyword>
<keyword evidence="4" id="KW-0145">Chemotaxis</keyword>
<evidence type="ECO:0000256" key="1">
    <source>
        <dbReference type="ARBA" id="ARBA00004429"/>
    </source>
</evidence>
<evidence type="ECO:0000256" key="7">
    <source>
        <dbReference type="ARBA" id="ARBA00022989"/>
    </source>
</evidence>
<dbReference type="RefSeq" id="WP_069729190.1">
    <property type="nucleotide sequence ID" value="NZ_JABWPE010000012.1"/>
</dbReference>
<dbReference type="InterPro" id="IPR035440">
    <property type="entry name" value="4HB_MCP_dom_sf"/>
</dbReference>
<feature type="transmembrane region" description="Helical" evidence="12">
    <location>
        <begin position="205"/>
        <end position="229"/>
    </location>
</feature>
<evidence type="ECO:0000256" key="2">
    <source>
        <dbReference type="ARBA" id="ARBA00022475"/>
    </source>
</evidence>
<comment type="subcellular location">
    <subcellularLocation>
        <location evidence="1">Cell inner membrane</location>
        <topology evidence="1">Multi-pass membrane protein</topology>
    </subcellularLocation>
</comment>
<dbReference type="GO" id="GO:0004888">
    <property type="term" value="F:transmembrane signaling receptor activity"/>
    <property type="evidence" value="ECO:0007669"/>
    <property type="project" value="InterPro"/>
</dbReference>
<dbReference type="GO" id="GO:0007165">
    <property type="term" value="P:signal transduction"/>
    <property type="evidence" value="ECO:0007669"/>
    <property type="project" value="UniProtKB-KW"/>
</dbReference>
<evidence type="ECO:0000256" key="9">
    <source>
        <dbReference type="ARBA" id="ARBA00023224"/>
    </source>
</evidence>
<dbReference type="EMBL" id="JABWPM010000001">
    <property type="protein sequence ID" value="NUY94907.1"/>
    <property type="molecule type" value="Genomic_DNA"/>
</dbReference>
<name>A0A7Y6TQB4_9GAMM</name>
<feature type="transmembrane region" description="Helical" evidence="12">
    <location>
        <begin position="31"/>
        <end position="51"/>
    </location>
</feature>
<dbReference type="PANTHER" id="PTHR43531">
    <property type="entry name" value="PROTEIN ICFG"/>
    <property type="match status" value="1"/>
</dbReference>
<proteinExistence type="inferred from homology"/>
<dbReference type="SUPFAM" id="SSF47170">
    <property type="entry name" value="Aspartate receptor, ligand-binding domain"/>
    <property type="match status" value="1"/>
</dbReference>
<dbReference type="InterPro" id="IPR051310">
    <property type="entry name" value="MCP_chemotaxis"/>
</dbReference>
<dbReference type="AlphaFoldDB" id="A0A7Y6TQB4"/>
<dbReference type="GO" id="GO:0006935">
    <property type="term" value="P:chemotaxis"/>
    <property type="evidence" value="ECO:0007669"/>
    <property type="project" value="UniProtKB-KW"/>
</dbReference>
<organism evidence="15 16">
    <name type="scientific">Pantoea brenneri</name>
    <dbReference type="NCBI Taxonomy" id="472694"/>
    <lineage>
        <taxon>Bacteria</taxon>
        <taxon>Pseudomonadati</taxon>
        <taxon>Pseudomonadota</taxon>
        <taxon>Gammaproteobacteria</taxon>
        <taxon>Enterobacterales</taxon>
        <taxon>Erwiniaceae</taxon>
        <taxon>Pantoea</taxon>
    </lineage>
</organism>
<dbReference type="PROSITE" id="PS50111">
    <property type="entry name" value="CHEMOTAXIS_TRANSDUC_2"/>
    <property type="match status" value="1"/>
</dbReference>
<evidence type="ECO:0000256" key="12">
    <source>
        <dbReference type="SAM" id="Phobius"/>
    </source>
</evidence>
<dbReference type="InterPro" id="IPR004089">
    <property type="entry name" value="MCPsignal_dom"/>
</dbReference>
<evidence type="ECO:0000256" key="5">
    <source>
        <dbReference type="ARBA" id="ARBA00022519"/>
    </source>
</evidence>
<comment type="caution">
    <text evidence="15">The sequence shown here is derived from an EMBL/GenBank/DDBJ whole genome shotgun (WGS) entry which is preliminary data.</text>
</comment>
<dbReference type="SUPFAM" id="SSF58104">
    <property type="entry name" value="Methyl-accepting chemotaxis protein (MCP) signaling domain"/>
    <property type="match status" value="1"/>
</dbReference>
<dbReference type="PANTHER" id="PTHR43531:SF11">
    <property type="entry name" value="METHYL-ACCEPTING CHEMOTAXIS PROTEIN 3"/>
    <property type="match status" value="1"/>
</dbReference>
<evidence type="ECO:0000259" key="13">
    <source>
        <dbReference type="PROSITE" id="PS50111"/>
    </source>
</evidence>
<dbReference type="Proteomes" id="UP000566985">
    <property type="component" value="Unassembled WGS sequence"/>
</dbReference>
<dbReference type="SMART" id="SM00283">
    <property type="entry name" value="MA"/>
    <property type="match status" value="1"/>
</dbReference>
<dbReference type="PRINTS" id="PR00260">
    <property type="entry name" value="CHEMTRNSDUCR"/>
</dbReference>
<feature type="domain" description="HAMP" evidence="14">
    <location>
        <begin position="226"/>
        <end position="280"/>
    </location>
</feature>